<dbReference type="OrthoDB" id="177623at2157"/>
<accession>A0A345E417</accession>
<dbReference type="RefSeq" id="WP_114586073.1">
    <property type="nucleotide sequence ID" value="NZ_CP031150.1"/>
</dbReference>
<organism evidence="1 2">
    <name type="scientific">Haloplanus rubicundus</name>
    <dbReference type="NCBI Taxonomy" id="1547898"/>
    <lineage>
        <taxon>Archaea</taxon>
        <taxon>Methanobacteriati</taxon>
        <taxon>Methanobacteriota</taxon>
        <taxon>Stenosarchaea group</taxon>
        <taxon>Halobacteria</taxon>
        <taxon>Halobacteriales</taxon>
        <taxon>Haloferacaceae</taxon>
        <taxon>Haloplanus</taxon>
    </lineage>
</organism>
<dbReference type="Pfam" id="PF01893">
    <property type="entry name" value="UPF0058"/>
    <property type="match status" value="1"/>
</dbReference>
<dbReference type="AlphaFoldDB" id="A0A345E417"/>
<proteinExistence type="predicted"/>
<reference evidence="1 2" key="1">
    <citation type="submission" date="2018-07" db="EMBL/GenBank/DDBJ databases">
        <title>Genome sequences of Haloplanus sp. CBA1113.</title>
        <authorList>
            <person name="Kim Y.B."/>
            <person name="Roh S.W."/>
        </authorList>
    </citation>
    <scope>NUCLEOTIDE SEQUENCE [LARGE SCALE GENOMIC DNA]</scope>
    <source>
        <strain evidence="1 2">CBA1113</strain>
    </source>
</reference>
<keyword evidence="2" id="KW-1185">Reference proteome</keyword>
<dbReference type="Proteomes" id="UP000253273">
    <property type="component" value="Chromosome"/>
</dbReference>
<dbReference type="Gene3D" id="1.20.1270.110">
    <property type="entry name" value="Uncharacterised protein family UPF0058"/>
    <property type="match status" value="1"/>
</dbReference>
<protein>
    <submittedName>
        <fullName evidence="1">Metal-binding protein</fullName>
    </submittedName>
</protein>
<gene>
    <name evidence="1" type="ORF">DU500_11160</name>
</gene>
<dbReference type="GeneID" id="37283951"/>
<sequence>MRKQELVHLHGLLVEITRSLVDQGTIPESIWAEYEALGINAHSIHARKTDHEEAVLFLATTLSATLERPTAAPSGM</sequence>
<name>A0A345E417_9EURY</name>
<dbReference type="SUPFAM" id="SSF140371">
    <property type="entry name" value="Vng1086c-like"/>
    <property type="match status" value="1"/>
</dbReference>
<dbReference type="KEGG" id="haj:DU500_11160"/>
<evidence type="ECO:0000313" key="1">
    <source>
        <dbReference type="EMBL" id="AXG06939.1"/>
    </source>
</evidence>
<evidence type="ECO:0000313" key="2">
    <source>
        <dbReference type="Proteomes" id="UP000253273"/>
    </source>
</evidence>
<dbReference type="PANTHER" id="PTHR42203">
    <property type="entry name" value="UPF0058 PROTEIN MJ1205"/>
    <property type="match status" value="1"/>
</dbReference>
<dbReference type="PANTHER" id="PTHR42203:SF2">
    <property type="entry name" value="UPF0058 PROTEIN MJ1205"/>
    <property type="match status" value="1"/>
</dbReference>
<dbReference type="EMBL" id="CP031150">
    <property type="protein sequence ID" value="AXG06939.1"/>
    <property type="molecule type" value="Genomic_DNA"/>
</dbReference>
<dbReference type="InterPro" id="IPR036519">
    <property type="entry name" value="UPF0058_sf"/>
</dbReference>
<dbReference type="InterPro" id="IPR002753">
    <property type="entry name" value="UPF0058"/>
</dbReference>